<feature type="domain" description="Mur ligase central" evidence="16">
    <location>
        <begin position="110"/>
        <end position="280"/>
    </location>
</feature>
<evidence type="ECO:0000259" key="15">
    <source>
        <dbReference type="Pfam" id="PF02875"/>
    </source>
</evidence>
<organism evidence="17 18">
    <name type="scientific">Erwinia amylovora NBRC 12687 = CFBP 1232</name>
    <dbReference type="NCBI Taxonomy" id="1219359"/>
    <lineage>
        <taxon>Bacteria</taxon>
        <taxon>Pseudomonadati</taxon>
        <taxon>Pseudomonadota</taxon>
        <taxon>Gammaproteobacteria</taxon>
        <taxon>Enterobacterales</taxon>
        <taxon>Erwiniaceae</taxon>
        <taxon>Erwinia</taxon>
    </lineage>
</organism>
<keyword evidence="4 12" id="KW-0436">Ligase</keyword>
<dbReference type="InterPro" id="IPR036565">
    <property type="entry name" value="Mur-like_cat_sf"/>
</dbReference>
<evidence type="ECO:0000256" key="10">
    <source>
        <dbReference type="ARBA" id="ARBA00023306"/>
    </source>
</evidence>
<dbReference type="Gene3D" id="3.40.1190.10">
    <property type="entry name" value="Mur-like, catalytic domain"/>
    <property type="match status" value="1"/>
</dbReference>
<keyword evidence="14" id="KW-0472">Membrane</keyword>
<keyword evidence="14" id="KW-0812">Transmembrane</keyword>
<evidence type="ECO:0000313" key="18">
    <source>
        <dbReference type="Proteomes" id="UP000013111"/>
    </source>
</evidence>
<dbReference type="GO" id="GO:0008360">
    <property type="term" value="P:regulation of cell shape"/>
    <property type="evidence" value="ECO:0007669"/>
    <property type="project" value="UniProtKB-KW"/>
</dbReference>
<evidence type="ECO:0000256" key="2">
    <source>
        <dbReference type="ARBA" id="ARBA00004752"/>
    </source>
</evidence>
<comment type="catalytic activity">
    <reaction evidence="12 13">
        <text>UDP-N-acetyl-alpha-D-muramoyl-L-alanine + D-glutamate + ATP = UDP-N-acetyl-alpha-D-muramoyl-L-alanyl-D-glutamate + ADP + phosphate + H(+)</text>
        <dbReference type="Rhea" id="RHEA:16429"/>
        <dbReference type="ChEBI" id="CHEBI:15378"/>
        <dbReference type="ChEBI" id="CHEBI:29986"/>
        <dbReference type="ChEBI" id="CHEBI:30616"/>
        <dbReference type="ChEBI" id="CHEBI:43474"/>
        <dbReference type="ChEBI" id="CHEBI:83898"/>
        <dbReference type="ChEBI" id="CHEBI:83900"/>
        <dbReference type="ChEBI" id="CHEBI:456216"/>
        <dbReference type="EC" id="6.3.2.9"/>
    </reaction>
</comment>
<dbReference type="PANTHER" id="PTHR43692:SF1">
    <property type="entry name" value="UDP-N-ACETYLMURAMOYLALANINE--D-GLUTAMATE LIGASE"/>
    <property type="match status" value="1"/>
</dbReference>
<dbReference type="FunFam" id="3.90.190.20:FF:000003">
    <property type="entry name" value="UDP-N-acetylmuramoylalanine--D-glutamate ligase"/>
    <property type="match status" value="1"/>
</dbReference>
<evidence type="ECO:0000256" key="4">
    <source>
        <dbReference type="ARBA" id="ARBA00022598"/>
    </source>
</evidence>
<reference evidence="17 18" key="2">
    <citation type="submission" date="2013-04" db="EMBL/GenBank/DDBJ databases">
        <title>Comparative genomics of 12 strains of Erwinia amylovora identifies a pan-genome with a large conserved core and provides insights into host specificity.</title>
        <authorList>
            <person name="Mann R.A."/>
            <person name="Smits T.H.M."/>
            <person name="Buehlmann A."/>
            <person name="Blom J."/>
            <person name="Goesmann A."/>
            <person name="Frey J.E."/>
            <person name="Plummer K.M."/>
            <person name="Beer S.V."/>
            <person name="Luck J."/>
            <person name="Duffy B."/>
            <person name="Rodoni B."/>
        </authorList>
    </citation>
    <scope>NUCLEOTIDE SEQUENCE [LARGE SCALE GENOMIC DNA]</scope>
    <source>
        <strain evidence="18">CFBP 1232</strain>
    </source>
</reference>
<dbReference type="Proteomes" id="UP000013111">
    <property type="component" value="Unassembled WGS sequence"/>
</dbReference>
<protein>
    <recommendedName>
        <fullName evidence="12 13">UDP-N-acetylmuramoylalanine--D-glutamate ligase</fullName>
        <ecNumber evidence="12 13">6.3.2.9</ecNumber>
    </recommendedName>
    <alternativeName>
        <fullName evidence="12">D-glutamic acid-adding enzyme</fullName>
    </alternativeName>
    <alternativeName>
        <fullName evidence="12">UDP-N-acetylmuramoyl-L-alanyl-D-glutamate synthetase</fullName>
    </alternativeName>
</protein>
<keyword evidence="10 12" id="KW-0131">Cell cycle</keyword>
<comment type="caution">
    <text evidence="17">The sequence shown here is derived from an EMBL/GenBank/DDBJ whole genome shotgun (WGS) entry which is preliminary data.</text>
</comment>
<keyword evidence="14" id="KW-1133">Transmembrane helix</keyword>
<reference evidence="17 18" key="1">
    <citation type="submission" date="2012-11" db="EMBL/GenBank/DDBJ databases">
        <authorList>
            <person name="Linke B."/>
        </authorList>
    </citation>
    <scope>NUCLEOTIDE SEQUENCE [LARGE SCALE GENOMIC DNA]</scope>
    <source>
        <strain evidence="18">CFBP 1232</strain>
    </source>
</reference>
<dbReference type="UniPathway" id="UPA00219"/>
<comment type="subcellular location">
    <subcellularLocation>
        <location evidence="1 12 13">Cytoplasm</location>
    </subcellularLocation>
</comment>
<evidence type="ECO:0000256" key="12">
    <source>
        <dbReference type="HAMAP-Rule" id="MF_00639"/>
    </source>
</evidence>
<dbReference type="SUPFAM" id="SSF53623">
    <property type="entry name" value="MurD-like peptide ligases, catalytic domain"/>
    <property type="match status" value="1"/>
</dbReference>
<dbReference type="GO" id="GO:0071555">
    <property type="term" value="P:cell wall organization"/>
    <property type="evidence" value="ECO:0007669"/>
    <property type="project" value="UniProtKB-KW"/>
</dbReference>
<evidence type="ECO:0000259" key="16">
    <source>
        <dbReference type="Pfam" id="PF08245"/>
    </source>
</evidence>
<keyword evidence="8 12" id="KW-0133">Cell shape</keyword>
<dbReference type="Pfam" id="PF02875">
    <property type="entry name" value="Mur_ligase_C"/>
    <property type="match status" value="1"/>
</dbReference>
<dbReference type="RefSeq" id="WP_004159715.1">
    <property type="nucleotide sequence ID" value="NZ_BAYW01000010.1"/>
</dbReference>
<dbReference type="HAMAP" id="MF_00639">
    <property type="entry name" value="MurD"/>
    <property type="match status" value="1"/>
</dbReference>
<evidence type="ECO:0000256" key="8">
    <source>
        <dbReference type="ARBA" id="ARBA00022960"/>
    </source>
</evidence>
<dbReference type="GO" id="GO:0008764">
    <property type="term" value="F:UDP-N-acetylmuramoylalanine-D-glutamate ligase activity"/>
    <property type="evidence" value="ECO:0007669"/>
    <property type="project" value="UniProtKB-UniRule"/>
</dbReference>
<evidence type="ECO:0000256" key="1">
    <source>
        <dbReference type="ARBA" id="ARBA00004496"/>
    </source>
</evidence>
<dbReference type="GO" id="GO:0005737">
    <property type="term" value="C:cytoplasm"/>
    <property type="evidence" value="ECO:0007669"/>
    <property type="project" value="UniProtKB-SubCell"/>
</dbReference>
<evidence type="ECO:0000256" key="6">
    <source>
        <dbReference type="ARBA" id="ARBA00022741"/>
    </source>
</evidence>
<keyword evidence="5 12" id="KW-0132">Cell division</keyword>
<dbReference type="InterPro" id="IPR036615">
    <property type="entry name" value="Mur_ligase_C_dom_sf"/>
</dbReference>
<comment type="pathway">
    <text evidence="2 12 13">Cell wall biogenesis; peptidoglycan biosynthesis.</text>
</comment>
<dbReference type="GO" id="GO:0009252">
    <property type="term" value="P:peptidoglycan biosynthetic process"/>
    <property type="evidence" value="ECO:0007669"/>
    <property type="project" value="UniProtKB-UniRule"/>
</dbReference>
<dbReference type="PANTHER" id="PTHR43692">
    <property type="entry name" value="UDP-N-ACETYLMURAMOYLALANINE--D-GLUTAMATE LIGASE"/>
    <property type="match status" value="1"/>
</dbReference>
<dbReference type="SUPFAM" id="SSF53244">
    <property type="entry name" value="MurD-like peptide ligases, peptide-binding domain"/>
    <property type="match status" value="1"/>
</dbReference>
<dbReference type="InterPro" id="IPR004101">
    <property type="entry name" value="Mur_ligase_C"/>
</dbReference>
<evidence type="ECO:0000256" key="11">
    <source>
        <dbReference type="ARBA" id="ARBA00023316"/>
    </source>
</evidence>
<dbReference type="InterPro" id="IPR005762">
    <property type="entry name" value="MurD"/>
</dbReference>
<dbReference type="Pfam" id="PF21799">
    <property type="entry name" value="MurD-like_N"/>
    <property type="match status" value="1"/>
</dbReference>
<dbReference type="NCBIfam" id="TIGR01087">
    <property type="entry name" value="murD"/>
    <property type="match status" value="1"/>
</dbReference>
<proteinExistence type="inferred from homology"/>
<dbReference type="AlphaFoldDB" id="A0A831A3J4"/>
<comment type="similarity">
    <text evidence="12">Belongs to the MurCDEF family.</text>
</comment>
<evidence type="ECO:0000256" key="13">
    <source>
        <dbReference type="RuleBase" id="RU003664"/>
    </source>
</evidence>
<evidence type="ECO:0000256" key="5">
    <source>
        <dbReference type="ARBA" id="ARBA00022618"/>
    </source>
</evidence>
<dbReference type="GO" id="GO:0005524">
    <property type="term" value="F:ATP binding"/>
    <property type="evidence" value="ECO:0007669"/>
    <property type="project" value="UniProtKB-UniRule"/>
</dbReference>
<feature type="transmembrane region" description="Helical" evidence="14">
    <location>
        <begin position="9"/>
        <end position="31"/>
    </location>
</feature>
<evidence type="ECO:0000256" key="3">
    <source>
        <dbReference type="ARBA" id="ARBA00022490"/>
    </source>
</evidence>
<comment type="function">
    <text evidence="12 13">Cell wall formation. Catalyzes the addition of glutamate to the nucleotide precursor UDP-N-acetylmuramoyl-L-alanine (UMA).</text>
</comment>
<keyword evidence="7 12" id="KW-0067">ATP-binding</keyword>
<dbReference type="Gene3D" id="3.40.50.720">
    <property type="entry name" value="NAD(P)-binding Rossmann-like Domain"/>
    <property type="match status" value="1"/>
</dbReference>
<evidence type="ECO:0000256" key="9">
    <source>
        <dbReference type="ARBA" id="ARBA00022984"/>
    </source>
</evidence>
<keyword evidence="11 12" id="KW-0961">Cell wall biogenesis/degradation</keyword>
<dbReference type="EMBL" id="CAPB01000035">
    <property type="protein sequence ID" value="CCO94905.1"/>
    <property type="molecule type" value="Genomic_DNA"/>
</dbReference>
<keyword evidence="3 12" id="KW-0963">Cytoplasm</keyword>
<dbReference type="Gene3D" id="3.90.190.20">
    <property type="entry name" value="Mur ligase, C-terminal domain"/>
    <property type="match status" value="1"/>
</dbReference>
<dbReference type="EC" id="6.3.2.9" evidence="12 13"/>
<evidence type="ECO:0000256" key="7">
    <source>
        <dbReference type="ARBA" id="ARBA00022840"/>
    </source>
</evidence>
<gene>
    <name evidence="12 17" type="primary">murD</name>
    <name evidence="17" type="ORF">BN437_2995</name>
</gene>
<dbReference type="Pfam" id="PF08245">
    <property type="entry name" value="Mur_ligase_M"/>
    <property type="match status" value="1"/>
</dbReference>
<sequence>MADYQGKKVVIIGLGLTGLSCIDFFIARGVVPRMIDTRVVPPGLEKLPKNVECWLGSFNDKWLLDADLIVASPGVALAHPSLMAAAIAGVEIIGDVELFCREAQAPIVAITGSNGKSTVTTLVGEMAQAAGWQVGVGGNIGLPVLTLLQQPAQLYVLELSSFQLETTRSLHAAAATILNVTEDHMDRYPLGMQQYRAAKLRIYENATVCVVNADDAMTIPVRGADARCLSFGADVGDYHLTRQQGSTWLRVQGEKVLNTDEMHLVGQHNYTNALAALALADAVGLPRASSLTALTTFKGLAHRFQLVHEHNGVRWINDSKATNVGSTEAALNGLHPAGILWLLLGGDGKSADFSPLTRYLQGDRIRIYCFGRDGAELAALRPEIAVQTETMAAAVRQIATRVQPGDMVLLSPACASLDQFKNFEQRGDQFAQLAREVN</sequence>
<name>A0A831A3J4_ERWAM</name>
<accession>A0A831A3J4</accession>
<dbReference type="InterPro" id="IPR013221">
    <property type="entry name" value="Mur_ligase_cen"/>
</dbReference>
<evidence type="ECO:0000256" key="14">
    <source>
        <dbReference type="SAM" id="Phobius"/>
    </source>
</evidence>
<dbReference type="SUPFAM" id="SSF51984">
    <property type="entry name" value="MurCD N-terminal domain"/>
    <property type="match status" value="1"/>
</dbReference>
<keyword evidence="9 12" id="KW-0573">Peptidoglycan synthesis</keyword>
<keyword evidence="6 12" id="KW-0547">Nucleotide-binding</keyword>
<dbReference type="FunFam" id="3.40.1190.10:FF:000002">
    <property type="entry name" value="UDP-N-acetylmuramoylalanine--D-glutamate ligase"/>
    <property type="match status" value="1"/>
</dbReference>
<dbReference type="PROSITE" id="PS51257">
    <property type="entry name" value="PROKAR_LIPOPROTEIN"/>
    <property type="match status" value="1"/>
</dbReference>
<feature type="domain" description="Mur ligase C-terminal" evidence="15">
    <location>
        <begin position="302"/>
        <end position="414"/>
    </location>
</feature>
<evidence type="ECO:0000313" key="17">
    <source>
        <dbReference type="EMBL" id="CCO94905.1"/>
    </source>
</evidence>
<feature type="binding site" evidence="12">
    <location>
        <begin position="112"/>
        <end position="118"/>
    </location>
    <ligand>
        <name>ATP</name>
        <dbReference type="ChEBI" id="CHEBI:30616"/>
    </ligand>
</feature>
<dbReference type="GeneID" id="97607056"/>
<dbReference type="GO" id="GO:0051301">
    <property type="term" value="P:cell division"/>
    <property type="evidence" value="ECO:0007669"/>
    <property type="project" value="UniProtKB-KW"/>
</dbReference>